<proteinExistence type="predicted"/>
<evidence type="ECO:0000256" key="1">
    <source>
        <dbReference type="SAM" id="MobiDB-lite"/>
    </source>
</evidence>
<accession>A0A382QX61</accession>
<name>A0A382QX61_9ZZZZ</name>
<reference evidence="2" key="1">
    <citation type="submission" date="2018-05" db="EMBL/GenBank/DDBJ databases">
        <authorList>
            <person name="Lanie J.A."/>
            <person name="Ng W.-L."/>
            <person name="Kazmierczak K.M."/>
            <person name="Andrzejewski T.M."/>
            <person name="Davidsen T.M."/>
            <person name="Wayne K.J."/>
            <person name="Tettelin H."/>
            <person name="Glass J.I."/>
            <person name="Rusch D."/>
            <person name="Podicherti R."/>
            <person name="Tsui H.-C.T."/>
            <person name="Winkler M.E."/>
        </authorList>
    </citation>
    <scope>NUCLEOTIDE SEQUENCE</scope>
</reference>
<feature type="region of interest" description="Disordered" evidence="1">
    <location>
        <begin position="1"/>
        <end position="72"/>
    </location>
</feature>
<feature type="region of interest" description="Disordered" evidence="1">
    <location>
        <begin position="138"/>
        <end position="210"/>
    </location>
</feature>
<feature type="non-terminal residue" evidence="2">
    <location>
        <position position="210"/>
    </location>
</feature>
<protein>
    <submittedName>
        <fullName evidence="2">Uncharacterized protein</fullName>
    </submittedName>
</protein>
<feature type="compositionally biased region" description="Basic residues" evidence="1">
    <location>
        <begin position="26"/>
        <end position="53"/>
    </location>
</feature>
<evidence type="ECO:0000313" key="2">
    <source>
        <dbReference type="EMBL" id="SVC89445.1"/>
    </source>
</evidence>
<gene>
    <name evidence="2" type="ORF">METZ01_LOCUS342299</name>
</gene>
<dbReference type="AlphaFoldDB" id="A0A382QX61"/>
<sequence>TAPAVAPAHRASPFPDRGNLRDLSPTRRRLHAGPFQNRRRGATSRPVRRRRQPFHAAEFGQRYHPRHDHSHDGRLPVGELPLRQRHGSLAPALCHRASPSSQWIYPRAGKAGSRYRAGHEGGGATRGTRAQIEADLHHRQQIRQRGDPVHAPGSEEPPFHGAPGLEPHLDADELRGTVAQRLLGRRRLGRVQRDDGQNRAGGSGPGGERL</sequence>
<feature type="compositionally biased region" description="Gly residues" evidence="1">
    <location>
        <begin position="199"/>
        <end position="210"/>
    </location>
</feature>
<feature type="non-terminal residue" evidence="2">
    <location>
        <position position="1"/>
    </location>
</feature>
<feature type="compositionally biased region" description="Basic and acidic residues" evidence="1">
    <location>
        <begin position="138"/>
        <end position="148"/>
    </location>
</feature>
<dbReference type="EMBL" id="UINC01117188">
    <property type="protein sequence ID" value="SVC89445.1"/>
    <property type="molecule type" value="Genomic_DNA"/>
</dbReference>
<organism evidence="2">
    <name type="scientific">marine metagenome</name>
    <dbReference type="NCBI Taxonomy" id="408172"/>
    <lineage>
        <taxon>unclassified sequences</taxon>
        <taxon>metagenomes</taxon>
        <taxon>ecological metagenomes</taxon>
    </lineage>
</organism>